<dbReference type="InterPro" id="IPR023213">
    <property type="entry name" value="CAT-like_dom_sf"/>
</dbReference>
<comment type="similarity">
    <text evidence="1 8">Belongs to the carnitine/choline acetyltransferase family.</text>
</comment>
<dbReference type="InterPro" id="IPR039551">
    <property type="entry name" value="Cho/carn_acyl_trans"/>
</dbReference>
<protein>
    <recommendedName>
        <fullName evidence="6">Choline O-acetyltransferase</fullName>
        <ecNumber evidence="5">2.3.1.6</ecNumber>
    </recommendedName>
</protein>
<dbReference type="GO" id="GO:0008292">
    <property type="term" value="P:acetylcholine biosynthetic process"/>
    <property type="evidence" value="ECO:0007669"/>
    <property type="project" value="TreeGrafter"/>
</dbReference>
<name>A0A9J6FG62_HAELO</name>
<feature type="active site" description="Proton acceptor" evidence="7">
    <location>
        <position position="76"/>
    </location>
</feature>
<dbReference type="SUPFAM" id="SSF52777">
    <property type="entry name" value="CoA-dependent acyltransferases"/>
    <property type="match status" value="2"/>
</dbReference>
<dbReference type="GO" id="GO:0005737">
    <property type="term" value="C:cytoplasm"/>
    <property type="evidence" value="ECO:0007669"/>
    <property type="project" value="TreeGrafter"/>
</dbReference>
<dbReference type="Pfam" id="PF00755">
    <property type="entry name" value="Carn_acyltransf"/>
    <property type="match status" value="2"/>
</dbReference>
<dbReference type="Gene3D" id="3.30.559.10">
    <property type="entry name" value="Chloramphenicol acetyltransferase-like domain"/>
    <property type="match status" value="1"/>
</dbReference>
<sequence>METCLLVVCLDRPLSSLRRHYASLRRESVTLDLGAQAAHLLHGGSVADGNAANRWYDKFMQVVVSRDGINGLICEHSASEGITLLRFCDEFLQYMQHQQQSTPPPGSPSIRGSAAWTQYPVSRLNWDLSDDMLKALQDATKAINTLAEDVDLYILHFPNYGKNFIKEQRVSPDVYIQLALQLTYYKVHRRLVSTYESASLRKFHLGRVDNIRAATAEALAWVQAMCDSVPATTVNGEGPDNHLLGLREMARLHEIPASIFNDKSYADFLHFRLSTSQDSATLTWCAVTACASFSPRTFSRSLSPFMRQLATEKGILVGYGAVVPDGYGCAYNICPDHVFFCVSSFFSSPETSSDFFALSLEGSLLQMRELCLKRATQINAAPPPTRS</sequence>
<evidence type="ECO:0000256" key="7">
    <source>
        <dbReference type="PIRSR" id="PIRSR600542-1"/>
    </source>
</evidence>
<dbReference type="InterPro" id="IPR000542">
    <property type="entry name" value="Carn_acyl_trans"/>
</dbReference>
<evidence type="ECO:0000313" key="11">
    <source>
        <dbReference type="Proteomes" id="UP000821853"/>
    </source>
</evidence>
<dbReference type="PROSITE" id="PS00440">
    <property type="entry name" value="ACYLTRANSF_C_2"/>
    <property type="match status" value="1"/>
</dbReference>
<dbReference type="Gene3D" id="3.30.559.70">
    <property type="entry name" value="Choline/Carnitine o-acyltransferase, domain 2"/>
    <property type="match status" value="1"/>
</dbReference>
<evidence type="ECO:0000256" key="1">
    <source>
        <dbReference type="ARBA" id="ARBA00005232"/>
    </source>
</evidence>
<gene>
    <name evidence="10" type="ORF">HPB48_002890</name>
</gene>
<evidence type="ECO:0000256" key="8">
    <source>
        <dbReference type="RuleBase" id="RU003801"/>
    </source>
</evidence>
<evidence type="ECO:0000256" key="2">
    <source>
        <dbReference type="ARBA" id="ARBA00022679"/>
    </source>
</evidence>
<keyword evidence="2 8" id="KW-0808">Transferase</keyword>
<keyword evidence="4 8" id="KW-0012">Acyltransferase</keyword>
<evidence type="ECO:0000256" key="4">
    <source>
        <dbReference type="ARBA" id="ARBA00023315"/>
    </source>
</evidence>
<dbReference type="EC" id="2.3.1.6" evidence="5"/>
<feature type="domain" description="Choline/carnitine acyltransferase" evidence="9">
    <location>
        <begin position="2"/>
        <end position="228"/>
    </location>
</feature>
<evidence type="ECO:0000256" key="5">
    <source>
        <dbReference type="ARBA" id="ARBA00039091"/>
    </source>
</evidence>
<dbReference type="VEuPathDB" id="VectorBase:HLOH_049072"/>
<evidence type="ECO:0000256" key="6">
    <source>
        <dbReference type="ARBA" id="ARBA00040495"/>
    </source>
</evidence>
<organism evidence="10 11">
    <name type="scientific">Haemaphysalis longicornis</name>
    <name type="common">Bush tick</name>
    <dbReference type="NCBI Taxonomy" id="44386"/>
    <lineage>
        <taxon>Eukaryota</taxon>
        <taxon>Metazoa</taxon>
        <taxon>Ecdysozoa</taxon>
        <taxon>Arthropoda</taxon>
        <taxon>Chelicerata</taxon>
        <taxon>Arachnida</taxon>
        <taxon>Acari</taxon>
        <taxon>Parasitiformes</taxon>
        <taxon>Ixodida</taxon>
        <taxon>Ixodoidea</taxon>
        <taxon>Ixodidae</taxon>
        <taxon>Haemaphysalinae</taxon>
        <taxon>Haemaphysalis</taxon>
    </lineage>
</organism>
<accession>A0A9J6FG62</accession>
<feature type="domain" description="Choline/carnitine acyltransferase" evidence="9">
    <location>
        <begin position="234"/>
        <end position="361"/>
    </location>
</feature>
<evidence type="ECO:0000259" key="9">
    <source>
        <dbReference type="Pfam" id="PF00755"/>
    </source>
</evidence>
<evidence type="ECO:0000256" key="3">
    <source>
        <dbReference type="ARBA" id="ARBA00022979"/>
    </source>
</evidence>
<keyword evidence="3" id="KW-0530">Neurotransmitter biosynthesis</keyword>
<evidence type="ECO:0000313" key="10">
    <source>
        <dbReference type="EMBL" id="KAH9361028.1"/>
    </source>
</evidence>
<dbReference type="Proteomes" id="UP000821853">
    <property type="component" value="Chromosome 1"/>
</dbReference>
<dbReference type="GO" id="GO:0004102">
    <property type="term" value="F:choline O-acetyltransferase activity"/>
    <property type="evidence" value="ECO:0007669"/>
    <property type="project" value="UniProtKB-EC"/>
</dbReference>
<dbReference type="GO" id="GO:0045202">
    <property type="term" value="C:synapse"/>
    <property type="evidence" value="ECO:0007669"/>
    <property type="project" value="GOC"/>
</dbReference>
<dbReference type="PANTHER" id="PTHR22589">
    <property type="entry name" value="CARNITINE O-ACYLTRANSFERASE"/>
    <property type="match status" value="1"/>
</dbReference>
<dbReference type="GO" id="GO:0043005">
    <property type="term" value="C:neuron projection"/>
    <property type="evidence" value="ECO:0007669"/>
    <property type="project" value="TreeGrafter"/>
</dbReference>
<dbReference type="GO" id="GO:0007274">
    <property type="term" value="P:neuromuscular synaptic transmission"/>
    <property type="evidence" value="ECO:0007669"/>
    <property type="project" value="TreeGrafter"/>
</dbReference>
<dbReference type="OrthoDB" id="240216at2759"/>
<reference evidence="10 11" key="1">
    <citation type="journal article" date="2020" name="Cell">
        <title>Large-Scale Comparative Analyses of Tick Genomes Elucidate Their Genetic Diversity and Vector Capacities.</title>
        <authorList>
            <consortium name="Tick Genome and Microbiome Consortium (TIGMIC)"/>
            <person name="Jia N."/>
            <person name="Wang J."/>
            <person name="Shi W."/>
            <person name="Du L."/>
            <person name="Sun Y."/>
            <person name="Zhan W."/>
            <person name="Jiang J.F."/>
            <person name="Wang Q."/>
            <person name="Zhang B."/>
            <person name="Ji P."/>
            <person name="Bell-Sakyi L."/>
            <person name="Cui X.M."/>
            <person name="Yuan T.T."/>
            <person name="Jiang B.G."/>
            <person name="Yang W.F."/>
            <person name="Lam T.T."/>
            <person name="Chang Q.C."/>
            <person name="Ding S.J."/>
            <person name="Wang X.J."/>
            <person name="Zhu J.G."/>
            <person name="Ruan X.D."/>
            <person name="Zhao L."/>
            <person name="Wei J.T."/>
            <person name="Ye R.Z."/>
            <person name="Que T.C."/>
            <person name="Du C.H."/>
            <person name="Zhou Y.H."/>
            <person name="Cheng J.X."/>
            <person name="Dai P.F."/>
            <person name="Guo W.B."/>
            <person name="Han X.H."/>
            <person name="Huang E.J."/>
            <person name="Li L.F."/>
            <person name="Wei W."/>
            <person name="Gao Y.C."/>
            <person name="Liu J.Z."/>
            <person name="Shao H.Z."/>
            <person name="Wang X."/>
            <person name="Wang C.C."/>
            <person name="Yang T.C."/>
            <person name="Huo Q.B."/>
            <person name="Li W."/>
            <person name="Chen H.Y."/>
            <person name="Chen S.E."/>
            <person name="Zhou L.G."/>
            <person name="Ni X.B."/>
            <person name="Tian J.H."/>
            <person name="Sheng Y."/>
            <person name="Liu T."/>
            <person name="Pan Y.S."/>
            <person name="Xia L.Y."/>
            <person name="Li J."/>
            <person name="Zhao F."/>
            <person name="Cao W.C."/>
        </authorList>
    </citation>
    <scope>NUCLEOTIDE SEQUENCE [LARGE SCALE GENOMIC DNA]</scope>
    <source>
        <strain evidence="10">HaeL-2018</strain>
    </source>
</reference>
<comment type="caution">
    <text evidence="10">The sequence shown here is derived from an EMBL/GenBank/DDBJ whole genome shotgun (WGS) entry which is preliminary data.</text>
</comment>
<dbReference type="OMA" id="ISQPWEL"/>
<dbReference type="AlphaFoldDB" id="A0A9J6FG62"/>
<proteinExistence type="inferred from homology"/>
<keyword evidence="11" id="KW-1185">Reference proteome</keyword>
<dbReference type="PANTHER" id="PTHR22589:SF14">
    <property type="entry name" value="CHOLINE O-ACETYLTRANSFERASE"/>
    <property type="match status" value="1"/>
</dbReference>
<dbReference type="InterPro" id="IPR042231">
    <property type="entry name" value="Cho/carn_acyl_trans_2"/>
</dbReference>
<dbReference type="EMBL" id="JABSTR010000001">
    <property type="protein sequence ID" value="KAH9361028.1"/>
    <property type="molecule type" value="Genomic_DNA"/>
</dbReference>